<dbReference type="InterPro" id="IPR013087">
    <property type="entry name" value="Znf_C2H2_type"/>
</dbReference>
<keyword evidence="2" id="KW-0479">Metal-binding</keyword>
<dbReference type="EMBL" id="WIQW01000006">
    <property type="protein sequence ID" value="KAF3109856.1"/>
    <property type="molecule type" value="Genomic_DNA"/>
</dbReference>
<evidence type="ECO:0000256" key="3">
    <source>
        <dbReference type="ARBA" id="ARBA00022771"/>
    </source>
</evidence>
<dbReference type="PANTHER" id="PTHR46179">
    <property type="entry name" value="ZINC FINGER PROTEIN"/>
    <property type="match status" value="1"/>
</dbReference>
<dbReference type="InterPro" id="IPR051061">
    <property type="entry name" value="Zinc_finger_trans_reg"/>
</dbReference>
<dbReference type="GO" id="GO:0008270">
    <property type="term" value="F:zinc ion binding"/>
    <property type="evidence" value="ECO:0007669"/>
    <property type="project" value="UniProtKB-KW"/>
</dbReference>
<dbReference type="PROSITE" id="PS50157">
    <property type="entry name" value="ZINC_FINGER_C2H2_2"/>
    <property type="match status" value="2"/>
</dbReference>
<evidence type="ECO:0000256" key="5">
    <source>
        <dbReference type="ARBA" id="ARBA00023015"/>
    </source>
</evidence>
<feature type="compositionally biased region" description="Polar residues" evidence="9">
    <location>
        <begin position="319"/>
        <end position="336"/>
    </location>
</feature>
<dbReference type="GO" id="GO:0005634">
    <property type="term" value="C:nucleus"/>
    <property type="evidence" value="ECO:0007669"/>
    <property type="project" value="UniProtKB-SubCell"/>
</dbReference>
<dbReference type="InterPro" id="IPR036236">
    <property type="entry name" value="Znf_C2H2_sf"/>
</dbReference>
<dbReference type="Proteomes" id="UP000475325">
    <property type="component" value="Unassembled WGS sequence"/>
</dbReference>
<gene>
    <name evidence="11" type="ORF">TWF102_009123</name>
</gene>
<keyword evidence="5" id="KW-0805">Transcription regulation</keyword>
<sequence>MSRTLSVGKQRRLPPVYAIINRIQSTSIDKAQDLVRSADIPKYTYKQQSQIHAAVAEKLKLESEKEDQGSPSLNCHICNKAMDDVARLRRHLLTHGPRNYRCNFPSCTWTFNLAKDLERHRKKHGITIQVFKCGFQGCGRLMNRRDNARYHIRTVHGVEYGQANALVEVIPIDIKTPDQQLEAAHHEDHIATGVSDVQRELVTEPNPITITQPLELPSLHDELDEEQNLKDLFTRFTTLGEVREPEGQKYDSDNWSAGKDAPESAQQPPGAERSQAKTLRERVKQVFYTTTRPRPPRFNKRLEPNTVVDEAKFKASAESLATTDSVTNQASSSKTPAPTLGGGSLFKGFLLGTSRSSVDGAKIEPPAPPAPSKSPKPPTRAPPPPPDQETPFRVRPPTPITALNRSQIDNWAPPCLPPRPRVIGANLSQEKPPEVRLLPNQLQISPEFANKLHNTFRSKLQISHF</sequence>
<accession>A0A7C8JHM1</accession>
<evidence type="ECO:0000256" key="6">
    <source>
        <dbReference type="ARBA" id="ARBA00023163"/>
    </source>
</evidence>
<keyword evidence="6" id="KW-0804">Transcription</keyword>
<dbReference type="AlphaFoldDB" id="A0A7C8JHM1"/>
<feature type="domain" description="C2H2-type" evidence="10">
    <location>
        <begin position="131"/>
        <end position="161"/>
    </location>
</feature>
<feature type="domain" description="C2H2-type" evidence="10">
    <location>
        <begin position="100"/>
        <end position="124"/>
    </location>
</feature>
<reference evidence="11 12" key="1">
    <citation type="submission" date="2019-06" db="EMBL/GenBank/DDBJ databases">
        <authorList>
            <person name="Palmer J.M."/>
        </authorList>
    </citation>
    <scope>NUCLEOTIDE SEQUENCE [LARGE SCALE GENOMIC DNA]</scope>
    <source>
        <strain evidence="11 12">TWF102</strain>
    </source>
</reference>
<dbReference type="PANTHER" id="PTHR46179:SF13">
    <property type="entry name" value="C2H2-TYPE DOMAIN-CONTAINING PROTEIN"/>
    <property type="match status" value="1"/>
</dbReference>
<dbReference type="PROSITE" id="PS00028">
    <property type="entry name" value="ZINC_FINGER_C2H2_1"/>
    <property type="match status" value="3"/>
</dbReference>
<evidence type="ECO:0000256" key="2">
    <source>
        <dbReference type="ARBA" id="ARBA00022723"/>
    </source>
</evidence>
<evidence type="ECO:0000313" key="11">
    <source>
        <dbReference type="EMBL" id="KAF3109856.1"/>
    </source>
</evidence>
<dbReference type="SUPFAM" id="SSF57667">
    <property type="entry name" value="beta-beta-alpha zinc fingers"/>
    <property type="match status" value="1"/>
</dbReference>
<keyword evidence="7" id="KW-0539">Nucleus</keyword>
<evidence type="ECO:0000313" key="12">
    <source>
        <dbReference type="Proteomes" id="UP000475325"/>
    </source>
</evidence>
<evidence type="ECO:0000256" key="7">
    <source>
        <dbReference type="ARBA" id="ARBA00023242"/>
    </source>
</evidence>
<name>A0A7C8JHM1_ORBOL</name>
<evidence type="ECO:0000259" key="10">
    <source>
        <dbReference type="PROSITE" id="PS50157"/>
    </source>
</evidence>
<organism evidence="11 12">
    <name type="scientific">Orbilia oligospora</name>
    <name type="common">Nematode-trapping fungus</name>
    <name type="synonym">Arthrobotrys oligospora</name>
    <dbReference type="NCBI Taxonomy" id="2813651"/>
    <lineage>
        <taxon>Eukaryota</taxon>
        <taxon>Fungi</taxon>
        <taxon>Dikarya</taxon>
        <taxon>Ascomycota</taxon>
        <taxon>Pezizomycotina</taxon>
        <taxon>Orbiliomycetes</taxon>
        <taxon>Orbiliales</taxon>
        <taxon>Orbiliaceae</taxon>
        <taxon>Orbilia</taxon>
    </lineage>
</organism>
<feature type="region of interest" description="Disordered" evidence="9">
    <location>
        <begin position="243"/>
        <end position="280"/>
    </location>
</feature>
<dbReference type="SMART" id="SM00355">
    <property type="entry name" value="ZnF_C2H2"/>
    <property type="match status" value="3"/>
</dbReference>
<comment type="caution">
    <text evidence="11">The sequence shown here is derived from an EMBL/GenBank/DDBJ whole genome shotgun (WGS) entry which is preliminary data.</text>
</comment>
<evidence type="ECO:0000256" key="4">
    <source>
        <dbReference type="ARBA" id="ARBA00022833"/>
    </source>
</evidence>
<dbReference type="Gene3D" id="3.30.160.60">
    <property type="entry name" value="Classic Zinc Finger"/>
    <property type="match status" value="1"/>
</dbReference>
<feature type="region of interest" description="Disordered" evidence="9">
    <location>
        <begin position="286"/>
        <end position="305"/>
    </location>
</feature>
<keyword evidence="3 8" id="KW-0863">Zinc-finger</keyword>
<evidence type="ECO:0000256" key="8">
    <source>
        <dbReference type="PROSITE-ProRule" id="PRU00042"/>
    </source>
</evidence>
<protein>
    <recommendedName>
        <fullName evidence="10">C2H2-type domain-containing protein</fullName>
    </recommendedName>
</protein>
<comment type="subcellular location">
    <subcellularLocation>
        <location evidence="1">Nucleus</location>
    </subcellularLocation>
</comment>
<keyword evidence="4" id="KW-0862">Zinc</keyword>
<feature type="compositionally biased region" description="Pro residues" evidence="9">
    <location>
        <begin position="365"/>
        <end position="399"/>
    </location>
</feature>
<feature type="region of interest" description="Disordered" evidence="9">
    <location>
        <begin position="319"/>
        <end position="343"/>
    </location>
</feature>
<evidence type="ECO:0000256" key="9">
    <source>
        <dbReference type="SAM" id="MobiDB-lite"/>
    </source>
</evidence>
<dbReference type="GO" id="GO:0006357">
    <property type="term" value="P:regulation of transcription by RNA polymerase II"/>
    <property type="evidence" value="ECO:0007669"/>
    <property type="project" value="TreeGrafter"/>
</dbReference>
<proteinExistence type="predicted"/>
<feature type="region of interest" description="Disordered" evidence="9">
    <location>
        <begin position="356"/>
        <end position="403"/>
    </location>
</feature>
<evidence type="ECO:0000256" key="1">
    <source>
        <dbReference type="ARBA" id="ARBA00004123"/>
    </source>
</evidence>
<feature type="compositionally biased region" description="Basic and acidic residues" evidence="9">
    <location>
        <begin position="243"/>
        <end position="252"/>
    </location>
</feature>